<sequence>MRHPSYRRSRLVPLIVNTNCTRPRLHQPTIDWNLLGGGQYAIFNDLSRRTAISRAYRNCKAASTFSSPEHKHKALLVNDVERPDDARDITLKPGQALCRIRPRNVPIYPGRALNEGRRKPSALCSSCARLLPDERAISHGVPRHGDRNFGLARAPVGSGFQLSEAALPPNGNNAGLAGSCGRRSHSLDAGPHHSSLSRYWVPPDVNPALSPRDKVGLVEYGRRWFLTFAAVGPHPSSARSVTIPIAK</sequence>
<dbReference type="Proteomes" id="UP000053611">
    <property type="component" value="Unassembled WGS sequence"/>
</dbReference>
<reference evidence="1 2" key="1">
    <citation type="submission" date="2015-03" db="EMBL/GenBank/DDBJ databases">
        <title>Genomics and transcriptomics of the oil-accumulating basidiomycete yeast T. oleaginosus allow insights into substrate utilization and the diverse evolutionary trajectories of mating systems in fungi.</title>
        <authorList>
            <consortium name="DOE Joint Genome Institute"/>
            <person name="Kourist R."/>
            <person name="Kracht O."/>
            <person name="Bracharz F."/>
            <person name="Lipzen A."/>
            <person name="Nolan M."/>
            <person name="Ohm R."/>
            <person name="Grigoriev I."/>
            <person name="Sun S."/>
            <person name="Heitman J."/>
            <person name="Bruck T."/>
            <person name="Nowrousian M."/>
        </authorList>
    </citation>
    <scope>NUCLEOTIDE SEQUENCE [LARGE SCALE GENOMIC DNA]</scope>
    <source>
        <strain evidence="1 2">IBC0246</strain>
    </source>
</reference>
<evidence type="ECO:0000313" key="1">
    <source>
        <dbReference type="EMBL" id="KLT45144.1"/>
    </source>
</evidence>
<dbReference type="EMBL" id="KQ087183">
    <property type="protein sequence ID" value="KLT45144.1"/>
    <property type="molecule type" value="Genomic_DNA"/>
</dbReference>
<accession>A0A0J1BB21</accession>
<keyword evidence="2" id="KW-1185">Reference proteome</keyword>
<dbReference type="AlphaFoldDB" id="A0A0J1BB21"/>
<dbReference type="GeneID" id="28980334"/>
<proteinExistence type="predicted"/>
<name>A0A0J1BB21_9TREE</name>
<dbReference type="RefSeq" id="XP_018281635.1">
    <property type="nucleotide sequence ID" value="XM_018419731.1"/>
</dbReference>
<protein>
    <submittedName>
        <fullName evidence="1">Uncharacterized protein</fullName>
    </submittedName>
</protein>
<evidence type="ECO:0000313" key="2">
    <source>
        <dbReference type="Proteomes" id="UP000053611"/>
    </source>
</evidence>
<gene>
    <name evidence="1" type="ORF">CC85DRAFT_173349</name>
</gene>
<organism evidence="1 2">
    <name type="scientific">Cutaneotrichosporon oleaginosum</name>
    <dbReference type="NCBI Taxonomy" id="879819"/>
    <lineage>
        <taxon>Eukaryota</taxon>
        <taxon>Fungi</taxon>
        <taxon>Dikarya</taxon>
        <taxon>Basidiomycota</taxon>
        <taxon>Agaricomycotina</taxon>
        <taxon>Tremellomycetes</taxon>
        <taxon>Trichosporonales</taxon>
        <taxon>Trichosporonaceae</taxon>
        <taxon>Cutaneotrichosporon</taxon>
    </lineage>
</organism>